<evidence type="ECO:0000313" key="1">
    <source>
        <dbReference type="EMBL" id="SKB62245.1"/>
    </source>
</evidence>
<dbReference type="AlphaFoldDB" id="A0A1T5CRY2"/>
<dbReference type="Pfam" id="PF06821">
    <property type="entry name" value="Ser_hydrolase"/>
    <property type="match status" value="1"/>
</dbReference>
<gene>
    <name evidence="1" type="ORF">SAMN06295920_104264</name>
</gene>
<dbReference type="RefSeq" id="WP_079648159.1">
    <property type="nucleotide sequence ID" value="NZ_JBDHSL010000017.1"/>
</dbReference>
<sequence>MAHEGPLCLIVPGLDNSGPDHWQTLWEEKRDDCRRVDLGCWSEPDRRIWTERLDAALAMTDGPLVLVAHSLGCLTIAWWALGAPHERLARIRGALLVAPPDVDAADAHPFVRRFAPAPAAALPFPSILVASRDDRYAAFDRLEALARTWGSRFVDAGHAGHINARSGLGDWPDGEVLLEELIEGNAPFRTSPPAHRPKGLAK</sequence>
<accession>A0A1T5CRY2</accession>
<evidence type="ECO:0008006" key="3">
    <source>
        <dbReference type="Google" id="ProtNLM"/>
    </source>
</evidence>
<proteinExistence type="predicted"/>
<reference evidence="2" key="1">
    <citation type="submission" date="2017-02" db="EMBL/GenBank/DDBJ databases">
        <authorList>
            <person name="Varghese N."/>
            <person name="Submissions S."/>
        </authorList>
    </citation>
    <scope>NUCLEOTIDE SEQUENCE [LARGE SCALE GENOMIC DNA]</scope>
    <source>
        <strain evidence="2">UM2</strain>
    </source>
</reference>
<dbReference type="SUPFAM" id="SSF53474">
    <property type="entry name" value="alpha/beta-Hydrolases"/>
    <property type="match status" value="1"/>
</dbReference>
<organism evidence="1 2">
    <name type="scientific">Rhizorhabdus histidinilytica</name>
    <dbReference type="NCBI Taxonomy" id="439228"/>
    <lineage>
        <taxon>Bacteria</taxon>
        <taxon>Pseudomonadati</taxon>
        <taxon>Pseudomonadota</taxon>
        <taxon>Alphaproteobacteria</taxon>
        <taxon>Sphingomonadales</taxon>
        <taxon>Sphingomonadaceae</taxon>
        <taxon>Rhizorhabdus</taxon>
    </lineage>
</organism>
<keyword evidence="2" id="KW-1185">Reference proteome</keyword>
<dbReference type="GO" id="GO:0016787">
    <property type="term" value="F:hydrolase activity"/>
    <property type="evidence" value="ECO:0007669"/>
    <property type="project" value="InterPro"/>
</dbReference>
<dbReference type="STRING" id="439228.SAMN06295920_104264"/>
<name>A0A1T5CRY2_9SPHN</name>
<dbReference type="OrthoDB" id="9804993at2"/>
<dbReference type="InterPro" id="IPR029058">
    <property type="entry name" value="AB_hydrolase_fold"/>
</dbReference>
<dbReference type="Gene3D" id="3.40.50.1820">
    <property type="entry name" value="alpha/beta hydrolase"/>
    <property type="match status" value="1"/>
</dbReference>
<evidence type="ECO:0000313" key="2">
    <source>
        <dbReference type="Proteomes" id="UP000189818"/>
    </source>
</evidence>
<dbReference type="InterPro" id="IPR010662">
    <property type="entry name" value="RBBP9/YdeN"/>
</dbReference>
<protein>
    <recommendedName>
        <fullName evidence="3">Alpha/beta hydrolase</fullName>
    </recommendedName>
</protein>
<dbReference type="Proteomes" id="UP000189818">
    <property type="component" value="Unassembled WGS sequence"/>
</dbReference>
<dbReference type="EMBL" id="FUYM01000004">
    <property type="protein sequence ID" value="SKB62245.1"/>
    <property type="molecule type" value="Genomic_DNA"/>
</dbReference>